<dbReference type="HOGENOM" id="CLU_1309724_0_0_1"/>
<feature type="region of interest" description="Disordered" evidence="1">
    <location>
        <begin position="94"/>
        <end position="210"/>
    </location>
</feature>
<evidence type="ECO:0000313" key="4">
    <source>
        <dbReference type="Proteomes" id="UP000007875"/>
    </source>
</evidence>
<evidence type="ECO:0000256" key="1">
    <source>
        <dbReference type="SAM" id="MobiDB-lite"/>
    </source>
</evidence>
<feature type="compositionally biased region" description="Basic and acidic residues" evidence="1">
    <location>
        <begin position="161"/>
        <end position="171"/>
    </location>
</feature>
<dbReference type="eggNOG" id="KOG3792">
    <property type="taxonomic scope" value="Eukaryota"/>
</dbReference>
<dbReference type="Pfam" id="PF20965">
    <property type="entry name" value="DZF_C"/>
    <property type="match status" value="1"/>
</dbReference>
<dbReference type="Ensembl" id="ENSCSAVT00000011662.1">
    <property type="protein sequence ID" value="ENSCSAVP00000011529.1"/>
    <property type="gene ID" value="ENSCSAVG00000006752.1"/>
</dbReference>
<dbReference type="GO" id="GO:0003727">
    <property type="term" value="F:single-stranded RNA binding"/>
    <property type="evidence" value="ECO:0007669"/>
    <property type="project" value="TreeGrafter"/>
</dbReference>
<accession>H2Z1R7</accession>
<dbReference type="PANTHER" id="PTHR45762">
    <property type="entry name" value="ZINC FINGER RNA-BINDING PROTEIN"/>
    <property type="match status" value="1"/>
</dbReference>
<keyword evidence="4" id="KW-1185">Reference proteome</keyword>
<dbReference type="PROSITE" id="PS51703">
    <property type="entry name" value="DZF"/>
    <property type="match status" value="1"/>
</dbReference>
<dbReference type="InterPro" id="IPR006561">
    <property type="entry name" value="DZF_dom"/>
</dbReference>
<dbReference type="GO" id="GO:0071011">
    <property type="term" value="C:precatalytic spliceosome"/>
    <property type="evidence" value="ECO:0007669"/>
    <property type="project" value="TreeGrafter"/>
</dbReference>
<dbReference type="PANTHER" id="PTHR45762:SF3">
    <property type="entry name" value="ZINC-FINGER PROTEIN AT 72D, ISOFORM B"/>
    <property type="match status" value="1"/>
</dbReference>
<dbReference type="AlphaFoldDB" id="H2Z1R7"/>
<reference evidence="3" key="2">
    <citation type="submission" date="2025-08" db="UniProtKB">
        <authorList>
            <consortium name="Ensembl"/>
        </authorList>
    </citation>
    <scope>IDENTIFICATION</scope>
</reference>
<protein>
    <recommendedName>
        <fullName evidence="2">DZF domain-containing protein</fullName>
    </recommendedName>
</protein>
<evidence type="ECO:0000259" key="2">
    <source>
        <dbReference type="PROSITE" id="PS51703"/>
    </source>
</evidence>
<proteinExistence type="predicted"/>
<reference evidence="4" key="1">
    <citation type="submission" date="2003-08" db="EMBL/GenBank/DDBJ databases">
        <authorList>
            <person name="Birren B."/>
            <person name="Nusbaum C."/>
            <person name="Abebe A."/>
            <person name="Abouelleil A."/>
            <person name="Adekoya E."/>
            <person name="Ait-zahra M."/>
            <person name="Allen N."/>
            <person name="Allen T."/>
            <person name="An P."/>
            <person name="Anderson M."/>
            <person name="Anderson S."/>
            <person name="Arachchi H."/>
            <person name="Armbruster J."/>
            <person name="Bachantsang P."/>
            <person name="Baldwin J."/>
            <person name="Barry A."/>
            <person name="Bayul T."/>
            <person name="Blitshsteyn B."/>
            <person name="Bloom T."/>
            <person name="Blye J."/>
            <person name="Boguslavskiy L."/>
            <person name="Borowsky M."/>
            <person name="Boukhgalter B."/>
            <person name="Brunache A."/>
            <person name="Butler J."/>
            <person name="Calixte N."/>
            <person name="Calvo S."/>
            <person name="Camarata J."/>
            <person name="Campo K."/>
            <person name="Chang J."/>
            <person name="Cheshatsang Y."/>
            <person name="Citroen M."/>
            <person name="Collymore A."/>
            <person name="Considine T."/>
            <person name="Cook A."/>
            <person name="Cooke P."/>
            <person name="Corum B."/>
            <person name="Cuomo C."/>
            <person name="David R."/>
            <person name="Dawoe T."/>
            <person name="Degray S."/>
            <person name="Dodge S."/>
            <person name="Dooley K."/>
            <person name="Dorje P."/>
            <person name="Dorjee K."/>
            <person name="Dorris L."/>
            <person name="Duffey N."/>
            <person name="Dupes A."/>
            <person name="Elkins T."/>
            <person name="Engels R."/>
            <person name="Erickson J."/>
            <person name="Farina A."/>
            <person name="Faro S."/>
            <person name="Ferreira P."/>
            <person name="Fischer H."/>
            <person name="Fitzgerald M."/>
            <person name="Foley K."/>
            <person name="Gage D."/>
            <person name="Galagan J."/>
            <person name="Gearin G."/>
            <person name="Gnerre S."/>
            <person name="Gnirke A."/>
            <person name="Goyette A."/>
            <person name="Graham J."/>
            <person name="Grandbois E."/>
            <person name="Gyaltsen K."/>
            <person name="Hafez N."/>
            <person name="Hagopian D."/>
            <person name="Hagos B."/>
            <person name="Hall J."/>
            <person name="Hatcher B."/>
            <person name="Heller A."/>
            <person name="Higgins H."/>
            <person name="Honan T."/>
            <person name="Horn A."/>
            <person name="Houde N."/>
            <person name="Hughes L."/>
            <person name="Hulme W."/>
            <person name="Husby E."/>
            <person name="Iliev I."/>
            <person name="Jaffe D."/>
            <person name="Jones C."/>
            <person name="Kamal M."/>
            <person name="Kamat A."/>
            <person name="Kamvysselis M."/>
            <person name="Karlsson E."/>
            <person name="Kells C."/>
            <person name="Kieu A."/>
            <person name="Kisner P."/>
            <person name="Kodira C."/>
            <person name="Kulbokas E."/>
            <person name="Labutti K."/>
            <person name="Lama D."/>
            <person name="Landers T."/>
            <person name="Leger J."/>
            <person name="Levine S."/>
            <person name="Lewis D."/>
            <person name="Lewis T."/>
            <person name="Lindblad-toh K."/>
            <person name="Liu X."/>
            <person name="Lokyitsang T."/>
            <person name="Lokyitsang Y."/>
            <person name="Lucien O."/>
            <person name="Lui A."/>
            <person name="Ma L.J."/>
            <person name="Mabbitt R."/>
            <person name="Macdonald J."/>
            <person name="Maclean C."/>
            <person name="Major J."/>
            <person name="Manning J."/>
            <person name="Marabella R."/>
            <person name="Maru K."/>
            <person name="Matthews C."/>
            <person name="Mauceli E."/>
            <person name="Mccarthy M."/>
            <person name="Mcdonough S."/>
            <person name="Mcghee T."/>
            <person name="Meldrim J."/>
            <person name="Meneus L."/>
            <person name="Mesirov J."/>
            <person name="Mihalev A."/>
            <person name="Mihova T."/>
            <person name="Mikkelsen T."/>
            <person name="Mlenga V."/>
            <person name="Moru K."/>
            <person name="Mozes J."/>
            <person name="Mulrain L."/>
            <person name="Munson G."/>
            <person name="Naylor J."/>
            <person name="Newes C."/>
            <person name="Nguyen C."/>
            <person name="Nguyen N."/>
            <person name="Nguyen T."/>
            <person name="Nicol R."/>
            <person name="Nielsen C."/>
            <person name="Nizzari M."/>
            <person name="Norbu C."/>
            <person name="Norbu N."/>
            <person name="O'donnell P."/>
            <person name="Okoawo O."/>
            <person name="O'leary S."/>
            <person name="Omotosho B."/>
            <person name="O'neill K."/>
            <person name="Osman S."/>
            <person name="Parker S."/>
            <person name="Perrin D."/>
            <person name="Phunkhang P."/>
            <person name="Piqani B."/>
            <person name="Purcell S."/>
            <person name="Rachupka T."/>
            <person name="Ramasamy U."/>
            <person name="Rameau R."/>
            <person name="Ray V."/>
            <person name="Raymond C."/>
            <person name="Retta R."/>
            <person name="Richardson S."/>
            <person name="Rise C."/>
            <person name="Rodriguez J."/>
            <person name="Rogers J."/>
            <person name="Rogov P."/>
            <person name="Rutman M."/>
            <person name="Schupbach R."/>
            <person name="Seaman C."/>
            <person name="Settipalli S."/>
            <person name="Sharpe T."/>
            <person name="Sheridan J."/>
            <person name="Sherpa N."/>
            <person name="Shi J."/>
            <person name="Smirnov S."/>
            <person name="Smith C."/>
            <person name="Sougnez C."/>
            <person name="Spencer B."/>
            <person name="Stalker J."/>
            <person name="Stange-thomann N."/>
            <person name="Stavropoulos S."/>
            <person name="Stetson K."/>
            <person name="Stone C."/>
            <person name="Stone S."/>
            <person name="Stubbs M."/>
            <person name="Talamas J."/>
            <person name="Tchuinga P."/>
            <person name="Tenzing P."/>
            <person name="Tesfaye S."/>
            <person name="Theodore J."/>
            <person name="Thoulutsang Y."/>
            <person name="Topham K."/>
            <person name="Towey S."/>
            <person name="Tsamla T."/>
            <person name="Tsomo N."/>
            <person name="Vallee D."/>
            <person name="Vassiliev H."/>
            <person name="Venkataraman V."/>
            <person name="Vinson J."/>
            <person name="Vo A."/>
            <person name="Wade C."/>
            <person name="Wang S."/>
            <person name="Wangchuk T."/>
            <person name="Wangdi T."/>
            <person name="Whittaker C."/>
            <person name="Wilkinson J."/>
            <person name="Wu Y."/>
            <person name="Wyman D."/>
            <person name="Yadav S."/>
            <person name="Yang S."/>
            <person name="Yang X."/>
            <person name="Yeager S."/>
            <person name="Yee E."/>
            <person name="Young G."/>
            <person name="Zainoun J."/>
            <person name="Zembeck L."/>
            <person name="Zimmer A."/>
            <person name="Zody M."/>
            <person name="Lander E."/>
        </authorList>
    </citation>
    <scope>NUCLEOTIDE SEQUENCE [LARGE SCALE GENOMIC DNA]</scope>
</reference>
<dbReference type="InParanoid" id="H2Z1R7"/>
<name>H2Z1R7_CIOSA</name>
<dbReference type="GeneTree" id="ENSGT00940000167192"/>
<reference evidence="3" key="3">
    <citation type="submission" date="2025-09" db="UniProtKB">
        <authorList>
            <consortium name="Ensembl"/>
        </authorList>
    </citation>
    <scope>IDENTIFICATION</scope>
</reference>
<feature type="domain" description="DZF" evidence="2">
    <location>
        <begin position="1"/>
        <end position="126"/>
    </location>
</feature>
<evidence type="ECO:0000313" key="3">
    <source>
        <dbReference type="Ensembl" id="ENSCSAVP00000011529.1"/>
    </source>
</evidence>
<dbReference type="InterPro" id="IPR049402">
    <property type="entry name" value="DZF_dom_C"/>
</dbReference>
<organism evidence="3 4">
    <name type="scientific">Ciona savignyi</name>
    <name type="common">Pacific transparent sea squirt</name>
    <dbReference type="NCBI Taxonomy" id="51511"/>
    <lineage>
        <taxon>Eukaryota</taxon>
        <taxon>Metazoa</taxon>
        <taxon>Chordata</taxon>
        <taxon>Tunicata</taxon>
        <taxon>Ascidiacea</taxon>
        <taxon>Phlebobranchia</taxon>
        <taxon>Cionidae</taxon>
        <taxon>Ciona</taxon>
    </lineage>
</organism>
<dbReference type="Proteomes" id="UP000007875">
    <property type="component" value="Unassembled WGS sequence"/>
</dbReference>
<dbReference type="STRING" id="51511.ENSCSAVP00000011529"/>
<sequence>MSPGDALRRFFEVAAGGILLPDRAGIQDPCEKEQIDVLDCCTDQQLNDITKSAQNFLLKIAFREVHKVLGMERVNAMHRHMHFPHSPVAIGAEEEGAHQRKRRFEPNHTDTSAESPKRSLTDEEDLDQQPNLAELTISENESPPDVKEHLPEATNDTPDPLDIHSNQEKDQNLASDAKNTEPAEPVEILNDKRDTTEASIEITKPVDPVI</sequence>
<dbReference type="GO" id="GO:0003725">
    <property type="term" value="F:double-stranded RNA binding"/>
    <property type="evidence" value="ECO:0007669"/>
    <property type="project" value="TreeGrafter"/>
</dbReference>
<dbReference type="Gene3D" id="1.10.1410.40">
    <property type="match status" value="1"/>
</dbReference>